<evidence type="ECO:0000313" key="3">
    <source>
        <dbReference type="Proteomes" id="UP001652445"/>
    </source>
</evidence>
<organism evidence="2 3">
    <name type="scientific">Paenibacillus baimaensis</name>
    <dbReference type="NCBI Taxonomy" id="2982185"/>
    <lineage>
        <taxon>Bacteria</taxon>
        <taxon>Bacillati</taxon>
        <taxon>Bacillota</taxon>
        <taxon>Bacilli</taxon>
        <taxon>Bacillales</taxon>
        <taxon>Paenibacillaceae</taxon>
        <taxon>Paenibacillus</taxon>
    </lineage>
</organism>
<comment type="caution">
    <text evidence="2">The sequence shown here is derived from an EMBL/GenBank/DDBJ whole genome shotgun (WGS) entry which is preliminary data.</text>
</comment>
<gene>
    <name evidence="2" type="ORF">OB236_12915</name>
</gene>
<name>A0ABT2UEG6_9BACL</name>
<dbReference type="EMBL" id="JAOQIO010000036">
    <property type="protein sequence ID" value="MCU6793021.1"/>
    <property type="molecule type" value="Genomic_DNA"/>
</dbReference>
<keyword evidence="1" id="KW-0732">Signal</keyword>
<reference evidence="2 3" key="1">
    <citation type="submission" date="2022-09" db="EMBL/GenBank/DDBJ databases">
        <authorList>
            <person name="Han X.L."/>
            <person name="Wang Q."/>
            <person name="Lu T."/>
        </authorList>
    </citation>
    <scope>NUCLEOTIDE SEQUENCE [LARGE SCALE GENOMIC DNA]</scope>
    <source>
        <strain evidence="2 3">WQ 127069</strain>
    </source>
</reference>
<protein>
    <submittedName>
        <fullName evidence="2">Uncharacterized protein</fullName>
    </submittedName>
</protein>
<accession>A0ABT2UEG6</accession>
<proteinExistence type="predicted"/>
<feature type="chain" id="PRO_5046821282" evidence="1">
    <location>
        <begin position="26"/>
        <end position="96"/>
    </location>
</feature>
<dbReference type="Proteomes" id="UP001652445">
    <property type="component" value="Unassembled WGS sequence"/>
</dbReference>
<evidence type="ECO:0000256" key="1">
    <source>
        <dbReference type="SAM" id="SignalP"/>
    </source>
</evidence>
<sequence>MKLLKTKVAVLAICTAVMLPNVVGAATAADPLNTPNVSTTPSKIPPITGETNVNGVYVPGYYAINKDSRVAFIYGGIGVVVVNKGTALPKGSYYIN</sequence>
<evidence type="ECO:0000313" key="2">
    <source>
        <dbReference type="EMBL" id="MCU6793021.1"/>
    </source>
</evidence>
<dbReference type="RefSeq" id="WP_076233573.1">
    <property type="nucleotide sequence ID" value="NZ_JAOQIO010000036.1"/>
</dbReference>
<keyword evidence="3" id="KW-1185">Reference proteome</keyword>
<feature type="signal peptide" evidence="1">
    <location>
        <begin position="1"/>
        <end position="25"/>
    </location>
</feature>